<dbReference type="InterPro" id="IPR013517">
    <property type="entry name" value="FG-GAP"/>
</dbReference>
<dbReference type="Gene3D" id="2.130.10.130">
    <property type="entry name" value="Integrin alpha, N-terminal"/>
    <property type="match status" value="1"/>
</dbReference>
<dbReference type="SUPFAM" id="SSF69318">
    <property type="entry name" value="Integrin alpha N-terminal domain"/>
    <property type="match status" value="1"/>
</dbReference>
<evidence type="ECO:0000256" key="1">
    <source>
        <dbReference type="ARBA" id="ARBA00022729"/>
    </source>
</evidence>
<dbReference type="PANTHER" id="PTHR46580:SF2">
    <property type="entry name" value="MAM DOMAIN-CONTAINING PROTEIN"/>
    <property type="match status" value="1"/>
</dbReference>
<dbReference type="EMBL" id="DSBX01000331">
    <property type="protein sequence ID" value="HDR00333.1"/>
    <property type="molecule type" value="Genomic_DNA"/>
</dbReference>
<accession>A0A7V0T6Z4</accession>
<sequence length="358" mass="40091">MRSSWWVLLPVLLAAAPLPGNTLRMRRVASIPIRPELSQAAVVIGDTDQDGRLEVHFRAGTGRPGDPWRREAWEYRAVNSWQLVHADTSVYPYPSEPVTGNFFPMAVGDFDGDGLSDIVGFFPVVRDSIGKVVVGIVESEAPDSYPTRLAWTANETKTFYPHYVAYTDLDQDGNTEVLASWGGVHMWEARGDDSLVQIRLPPHGYFPTRMAIGDFDGDGLMEYATGFSTVYVHENVTVGTDSYVLVYEEQTHRANGFDVFSGDIDGSGVPVFFISYDSPRIRTLWMWEGTDNNRYESHHVDVRLEFESDGYYSSTCGDLDGDGTDEVIWATQNEVVIYKAGPGRQFEQVWSIPLHPEN</sequence>
<reference evidence="2" key="1">
    <citation type="journal article" date="2020" name="mSystems">
        <title>Genome- and Community-Level Interaction Insights into Carbon Utilization and Element Cycling Functions of Hydrothermarchaeota in Hydrothermal Sediment.</title>
        <authorList>
            <person name="Zhou Z."/>
            <person name="Liu Y."/>
            <person name="Xu W."/>
            <person name="Pan J."/>
            <person name="Luo Z.H."/>
            <person name="Li M."/>
        </authorList>
    </citation>
    <scope>NUCLEOTIDE SEQUENCE [LARGE SCALE GENOMIC DNA]</scope>
    <source>
        <strain evidence="2">SpSt-1182</strain>
    </source>
</reference>
<organism evidence="2">
    <name type="scientific">candidate division WOR-3 bacterium</name>
    <dbReference type="NCBI Taxonomy" id="2052148"/>
    <lineage>
        <taxon>Bacteria</taxon>
        <taxon>Bacteria division WOR-3</taxon>
    </lineage>
</organism>
<proteinExistence type="predicted"/>
<feature type="non-terminal residue" evidence="2">
    <location>
        <position position="358"/>
    </location>
</feature>
<keyword evidence="1" id="KW-0732">Signal</keyword>
<gene>
    <name evidence="2" type="ORF">ENN51_08650</name>
</gene>
<comment type="caution">
    <text evidence="2">The sequence shown here is derived from an EMBL/GenBank/DDBJ whole genome shotgun (WGS) entry which is preliminary data.</text>
</comment>
<evidence type="ECO:0000313" key="2">
    <source>
        <dbReference type="EMBL" id="HDR00333.1"/>
    </source>
</evidence>
<dbReference type="AlphaFoldDB" id="A0A7V0T6Z4"/>
<dbReference type="PANTHER" id="PTHR46580">
    <property type="entry name" value="SENSOR KINASE-RELATED"/>
    <property type="match status" value="1"/>
</dbReference>
<dbReference type="InterPro" id="IPR028994">
    <property type="entry name" value="Integrin_alpha_N"/>
</dbReference>
<dbReference type="Pfam" id="PF13517">
    <property type="entry name" value="FG-GAP_3"/>
    <property type="match status" value="1"/>
</dbReference>
<protein>
    <submittedName>
        <fullName evidence="2">VCBS repeat-containing protein</fullName>
    </submittedName>
</protein>
<dbReference type="Proteomes" id="UP000885672">
    <property type="component" value="Unassembled WGS sequence"/>
</dbReference>
<name>A0A7V0T6Z4_UNCW3</name>